<dbReference type="PANTHER" id="PTHR39176">
    <property type="entry name" value="PERIPLASMIC PROTEIN-RELATED"/>
    <property type="match status" value="1"/>
</dbReference>
<evidence type="ECO:0000259" key="2">
    <source>
        <dbReference type="Pfam" id="PF07007"/>
    </source>
</evidence>
<name>A0A2R8BRW5_9RHOB</name>
<proteinExistence type="predicted"/>
<dbReference type="OrthoDB" id="7340239at2"/>
<evidence type="ECO:0000313" key="4">
    <source>
        <dbReference type="Proteomes" id="UP000244912"/>
    </source>
</evidence>
<dbReference type="PANTHER" id="PTHR39176:SF1">
    <property type="entry name" value="PERIPLASMIC PROTEIN"/>
    <property type="match status" value="1"/>
</dbReference>
<organism evidence="3 4">
    <name type="scientific">Palleronia abyssalis</name>
    <dbReference type="NCBI Taxonomy" id="1501240"/>
    <lineage>
        <taxon>Bacteria</taxon>
        <taxon>Pseudomonadati</taxon>
        <taxon>Pseudomonadota</taxon>
        <taxon>Alphaproteobacteria</taxon>
        <taxon>Rhodobacterales</taxon>
        <taxon>Roseobacteraceae</taxon>
        <taxon>Palleronia</taxon>
    </lineage>
</organism>
<reference evidence="3 4" key="1">
    <citation type="submission" date="2018-03" db="EMBL/GenBank/DDBJ databases">
        <authorList>
            <person name="Keele B.F."/>
        </authorList>
    </citation>
    <scope>NUCLEOTIDE SEQUENCE [LARGE SCALE GENOMIC DNA]</scope>
    <source>
        <strain evidence="3 4">CECT 8504</strain>
    </source>
</reference>
<feature type="domain" description="Lysozyme inhibitor LprI-like N-terminal" evidence="2">
    <location>
        <begin position="55"/>
        <end position="162"/>
    </location>
</feature>
<dbReference type="Pfam" id="PF07007">
    <property type="entry name" value="LprI"/>
    <property type="match status" value="1"/>
</dbReference>
<evidence type="ECO:0000256" key="1">
    <source>
        <dbReference type="SAM" id="SignalP"/>
    </source>
</evidence>
<evidence type="ECO:0000313" key="3">
    <source>
        <dbReference type="EMBL" id="SPJ22913.1"/>
    </source>
</evidence>
<keyword evidence="4" id="KW-1185">Reference proteome</keyword>
<keyword evidence="1" id="KW-0732">Signal</keyword>
<protein>
    <recommendedName>
        <fullName evidence="2">Lysozyme inhibitor LprI-like N-terminal domain-containing protein</fullName>
    </recommendedName>
</protein>
<feature type="chain" id="PRO_5015355636" description="Lysozyme inhibitor LprI-like N-terminal domain-containing protein" evidence="1">
    <location>
        <begin position="21"/>
        <end position="170"/>
    </location>
</feature>
<dbReference type="RefSeq" id="WP_146190448.1">
    <property type="nucleotide sequence ID" value="NZ_ONZF01000001.1"/>
</dbReference>
<dbReference type="Proteomes" id="UP000244912">
    <property type="component" value="Unassembled WGS sequence"/>
</dbReference>
<gene>
    <name evidence="3" type="ORF">PAA8504_00712</name>
</gene>
<dbReference type="EMBL" id="ONZF01000001">
    <property type="protein sequence ID" value="SPJ22913.1"/>
    <property type="molecule type" value="Genomic_DNA"/>
</dbReference>
<dbReference type="InterPro" id="IPR009739">
    <property type="entry name" value="LprI-like_N"/>
</dbReference>
<dbReference type="AlphaFoldDB" id="A0A2R8BRW5"/>
<dbReference type="Gene3D" id="1.20.1270.180">
    <property type="match status" value="1"/>
</dbReference>
<accession>A0A2R8BRW5</accession>
<feature type="signal peptide" evidence="1">
    <location>
        <begin position="1"/>
        <end position="20"/>
    </location>
</feature>
<sequence length="170" mass="17935">MKILGVLVAMVCVWTGGAGAQTADPAPWQGEFAACIAGRSGPDFLACVGRAADPCQDAPGGSTTVGMTACFAMEADLWDAELNRIWPALRKAAKAQDAVEADVMGGAFANFDDALLQAQRAWIAFRDAECALDYAQWGAGSMRSIAGAACRMDMTAERVARLSELAEFRH</sequence>